<name>T1FCN2_HELRO</name>
<accession>T1FCN2</accession>
<keyword evidence="9" id="KW-1185">Reference proteome</keyword>
<dbReference type="KEGG" id="hro:HELRODRAFT_178035"/>
<dbReference type="HOGENOM" id="CLU_530286_0_0_1"/>
<dbReference type="PROSITE" id="PS00650">
    <property type="entry name" value="G_PROTEIN_RECEP_F2_2"/>
    <property type="match status" value="1"/>
</dbReference>
<evidence type="ECO:0000259" key="6">
    <source>
        <dbReference type="PROSITE" id="PS50261"/>
    </source>
</evidence>
<reference evidence="9" key="1">
    <citation type="submission" date="2012-12" db="EMBL/GenBank/DDBJ databases">
        <authorList>
            <person name="Hellsten U."/>
            <person name="Grimwood J."/>
            <person name="Chapman J.A."/>
            <person name="Shapiro H."/>
            <person name="Aerts A."/>
            <person name="Otillar R.P."/>
            <person name="Terry A.Y."/>
            <person name="Boore J.L."/>
            <person name="Simakov O."/>
            <person name="Marletaz F."/>
            <person name="Cho S.-J."/>
            <person name="Edsinger-Gonzales E."/>
            <person name="Havlak P."/>
            <person name="Kuo D.-H."/>
            <person name="Larsson T."/>
            <person name="Lv J."/>
            <person name="Arendt D."/>
            <person name="Savage R."/>
            <person name="Osoegawa K."/>
            <person name="de Jong P."/>
            <person name="Lindberg D.R."/>
            <person name="Seaver E.C."/>
            <person name="Weisblat D.A."/>
            <person name="Putnam N.H."/>
            <person name="Grigoriev I.V."/>
            <person name="Rokhsar D.S."/>
        </authorList>
    </citation>
    <scope>NUCLEOTIDE SEQUENCE</scope>
</reference>
<dbReference type="GO" id="GO:0007166">
    <property type="term" value="P:cell surface receptor signaling pathway"/>
    <property type="evidence" value="ECO:0007669"/>
    <property type="project" value="InterPro"/>
</dbReference>
<dbReference type="CTD" id="20206581"/>
<feature type="transmembrane region" description="Helical" evidence="5">
    <location>
        <begin position="392"/>
        <end position="415"/>
    </location>
</feature>
<dbReference type="EnsemblMetazoa" id="HelroT178035">
    <property type="protein sequence ID" value="HelroP178035"/>
    <property type="gene ID" value="HelroG178035"/>
</dbReference>
<sequence length="514" mass="58740">MWFLRRIMKTSWTSHTSNDDMFKHSGYEKRKLLQIIRQGQLKFFGHIMREERMEILTTTGEEIAVHGSQCPEKIRHEKGRRLNEREKISSAICGRYDYENLVGINENIFENKTIPNNIKIFTPELWKFDCAIEFLESSITCFCNETGFIAIFMIQDNFPYIEELSVAGMVMRAVSIVSLFLTILTYAIFKTTRKGIATKILVNLCISLICLLLVLYVADFRCNTRSECWIYNVLRYYFVLVSLMWNGVEAHNMYRMLVVVYNSHVSHFILTSNCIAWGFPALLALFILLVDRTAFDGDYINCSFRCGLKNNTLYFAWLFPMLVIITHNIIVFAMVIKVLCKSSPNMNKTDQERQNTKSRLAGALTLLVLLGVPWILSAFGALKNEEMDSVELFKGIIGVILVTFISLQGLFIFLFHCACNRSVPHEWSIPSVGRKLRSFPISKAKIRYQISVGLKPNLVEVFRSLSTMFRGVDVVGVGAAEGTAPLTTNRAIAHAVEQKNEQALQADEDHQDCL</sequence>
<evidence type="ECO:0000256" key="2">
    <source>
        <dbReference type="ARBA" id="ARBA00022692"/>
    </source>
</evidence>
<dbReference type="Proteomes" id="UP000015101">
    <property type="component" value="Unassembled WGS sequence"/>
</dbReference>
<dbReference type="GO" id="GO:0005886">
    <property type="term" value="C:plasma membrane"/>
    <property type="evidence" value="ECO:0000318"/>
    <property type="project" value="GO_Central"/>
</dbReference>
<dbReference type="AlphaFoldDB" id="T1FCN2"/>
<gene>
    <name evidence="8" type="primary">20206581</name>
    <name evidence="7" type="ORF">HELRODRAFT_178035</name>
</gene>
<evidence type="ECO:0000256" key="5">
    <source>
        <dbReference type="SAM" id="Phobius"/>
    </source>
</evidence>
<evidence type="ECO:0000313" key="7">
    <source>
        <dbReference type="EMBL" id="ESN97599.1"/>
    </source>
</evidence>
<dbReference type="eggNOG" id="KOG4193">
    <property type="taxonomic scope" value="Eukaryota"/>
</dbReference>
<feature type="transmembrane region" description="Helical" evidence="5">
    <location>
        <begin position="229"/>
        <end position="248"/>
    </location>
</feature>
<evidence type="ECO:0000313" key="9">
    <source>
        <dbReference type="Proteomes" id="UP000015101"/>
    </source>
</evidence>
<dbReference type="RefSeq" id="XP_009024416.1">
    <property type="nucleotide sequence ID" value="XM_009026168.1"/>
</dbReference>
<keyword evidence="4 5" id="KW-0472">Membrane</keyword>
<feature type="transmembrane region" description="Helical" evidence="5">
    <location>
        <begin position="166"/>
        <end position="188"/>
    </location>
</feature>
<dbReference type="PRINTS" id="PR00249">
    <property type="entry name" value="GPCRSECRETIN"/>
</dbReference>
<dbReference type="InterPro" id="IPR017981">
    <property type="entry name" value="GPCR_2-like_7TM"/>
</dbReference>
<dbReference type="GeneID" id="20206581"/>
<dbReference type="PROSITE" id="PS50261">
    <property type="entry name" value="G_PROTEIN_RECEP_F2_4"/>
    <property type="match status" value="1"/>
</dbReference>
<feature type="transmembrane region" description="Helical" evidence="5">
    <location>
        <begin position="268"/>
        <end position="290"/>
    </location>
</feature>
<feature type="transmembrane region" description="Helical" evidence="5">
    <location>
        <begin position="314"/>
        <end position="339"/>
    </location>
</feature>
<dbReference type="Pfam" id="PF00002">
    <property type="entry name" value="7tm_2"/>
    <property type="match status" value="1"/>
</dbReference>
<dbReference type="GO" id="GO:0004930">
    <property type="term" value="F:G protein-coupled receptor activity"/>
    <property type="evidence" value="ECO:0007669"/>
    <property type="project" value="InterPro"/>
</dbReference>
<dbReference type="InParanoid" id="T1FCN2"/>
<dbReference type="InterPro" id="IPR017983">
    <property type="entry name" value="GPCR_2_secretin-like_CS"/>
</dbReference>
<reference evidence="8" key="3">
    <citation type="submission" date="2015-06" db="UniProtKB">
        <authorList>
            <consortium name="EnsemblMetazoa"/>
        </authorList>
    </citation>
    <scope>IDENTIFICATION</scope>
</reference>
<dbReference type="Gene3D" id="1.20.1070.10">
    <property type="entry name" value="Rhodopsin 7-helix transmembrane proteins"/>
    <property type="match status" value="1"/>
</dbReference>
<feature type="transmembrane region" description="Helical" evidence="5">
    <location>
        <begin position="200"/>
        <end position="217"/>
    </location>
</feature>
<organism evidence="8 9">
    <name type="scientific">Helobdella robusta</name>
    <name type="common">Californian leech</name>
    <dbReference type="NCBI Taxonomy" id="6412"/>
    <lineage>
        <taxon>Eukaryota</taxon>
        <taxon>Metazoa</taxon>
        <taxon>Spiralia</taxon>
        <taxon>Lophotrochozoa</taxon>
        <taxon>Annelida</taxon>
        <taxon>Clitellata</taxon>
        <taxon>Hirudinea</taxon>
        <taxon>Rhynchobdellida</taxon>
        <taxon>Glossiphoniidae</taxon>
        <taxon>Helobdella</taxon>
    </lineage>
</organism>
<protein>
    <recommendedName>
        <fullName evidence="6">G-protein coupled receptors family 2 profile 2 domain-containing protein</fullName>
    </recommendedName>
</protein>
<evidence type="ECO:0000256" key="3">
    <source>
        <dbReference type="ARBA" id="ARBA00022989"/>
    </source>
</evidence>
<dbReference type="CDD" id="cd15040">
    <property type="entry name" value="7tmB2_Adhesion"/>
    <property type="match status" value="1"/>
</dbReference>
<dbReference type="PANTHER" id="PTHR45692">
    <property type="entry name" value="G_PROTEIN_RECEP_F2_4 DOMAIN-CONTAINING PROTEIN"/>
    <property type="match status" value="1"/>
</dbReference>
<dbReference type="InterPro" id="IPR000832">
    <property type="entry name" value="GPCR_2_secretin-like"/>
</dbReference>
<keyword evidence="3 5" id="KW-1133">Transmembrane helix</keyword>
<evidence type="ECO:0000313" key="8">
    <source>
        <dbReference type="EnsemblMetazoa" id="HelroP178035"/>
    </source>
</evidence>
<dbReference type="EMBL" id="AMQM01006280">
    <property type="status" value="NOT_ANNOTATED_CDS"/>
    <property type="molecule type" value="Genomic_DNA"/>
</dbReference>
<evidence type="ECO:0000256" key="4">
    <source>
        <dbReference type="ARBA" id="ARBA00023136"/>
    </source>
</evidence>
<dbReference type="PANTHER" id="PTHR45692:SF1">
    <property type="entry name" value="G-PROTEIN COUPLED RECEPTORS FAMILY 2 PROFILE 2 DOMAIN-CONTAINING PROTEIN"/>
    <property type="match status" value="1"/>
</dbReference>
<feature type="transmembrane region" description="Helical" evidence="5">
    <location>
        <begin position="360"/>
        <end position="380"/>
    </location>
</feature>
<evidence type="ECO:0000256" key="1">
    <source>
        <dbReference type="ARBA" id="ARBA00004141"/>
    </source>
</evidence>
<comment type="subcellular location">
    <subcellularLocation>
        <location evidence="1">Membrane</location>
        <topology evidence="1">Multi-pass membrane protein</topology>
    </subcellularLocation>
</comment>
<keyword evidence="2 5" id="KW-0812">Transmembrane</keyword>
<proteinExistence type="predicted"/>
<reference evidence="7 9" key="2">
    <citation type="journal article" date="2013" name="Nature">
        <title>Insights into bilaterian evolution from three spiralian genomes.</title>
        <authorList>
            <person name="Simakov O."/>
            <person name="Marletaz F."/>
            <person name="Cho S.J."/>
            <person name="Edsinger-Gonzales E."/>
            <person name="Havlak P."/>
            <person name="Hellsten U."/>
            <person name="Kuo D.H."/>
            <person name="Larsson T."/>
            <person name="Lv J."/>
            <person name="Arendt D."/>
            <person name="Savage R."/>
            <person name="Osoegawa K."/>
            <person name="de Jong P."/>
            <person name="Grimwood J."/>
            <person name="Chapman J.A."/>
            <person name="Shapiro H."/>
            <person name="Aerts A."/>
            <person name="Otillar R.P."/>
            <person name="Terry A.Y."/>
            <person name="Boore J.L."/>
            <person name="Grigoriev I.V."/>
            <person name="Lindberg D.R."/>
            <person name="Seaver E.C."/>
            <person name="Weisblat D.A."/>
            <person name="Putnam N.H."/>
            <person name="Rokhsar D.S."/>
        </authorList>
    </citation>
    <scope>NUCLEOTIDE SEQUENCE</scope>
</reference>
<feature type="domain" description="G-protein coupled receptors family 2 profile 2" evidence="6">
    <location>
        <begin position="164"/>
        <end position="420"/>
    </location>
</feature>
<dbReference type="OrthoDB" id="425014at2759"/>
<dbReference type="EMBL" id="KB097336">
    <property type="protein sequence ID" value="ESN97599.1"/>
    <property type="molecule type" value="Genomic_DNA"/>
</dbReference>